<feature type="compositionally biased region" description="Basic and acidic residues" evidence="1">
    <location>
        <begin position="1"/>
        <end position="19"/>
    </location>
</feature>
<dbReference type="InterPro" id="IPR001478">
    <property type="entry name" value="PDZ"/>
</dbReference>
<evidence type="ECO:0000259" key="2">
    <source>
        <dbReference type="PROSITE" id="PS50106"/>
    </source>
</evidence>
<organism evidence="3 4">
    <name type="scientific">Schistosoma japonicum</name>
    <name type="common">Blood fluke</name>
    <dbReference type="NCBI Taxonomy" id="6182"/>
    <lineage>
        <taxon>Eukaryota</taxon>
        <taxon>Metazoa</taxon>
        <taxon>Spiralia</taxon>
        <taxon>Lophotrochozoa</taxon>
        <taxon>Platyhelminthes</taxon>
        <taxon>Trematoda</taxon>
        <taxon>Digenea</taxon>
        <taxon>Strigeidida</taxon>
        <taxon>Schistosomatoidea</taxon>
        <taxon>Schistosomatidae</taxon>
        <taxon>Schistosoma</taxon>
    </lineage>
</organism>
<dbReference type="InterPro" id="IPR036034">
    <property type="entry name" value="PDZ_sf"/>
</dbReference>
<feature type="compositionally biased region" description="Polar residues" evidence="1">
    <location>
        <begin position="691"/>
        <end position="709"/>
    </location>
</feature>
<feature type="compositionally biased region" description="Acidic residues" evidence="1">
    <location>
        <begin position="55"/>
        <end position="67"/>
    </location>
</feature>
<evidence type="ECO:0000256" key="1">
    <source>
        <dbReference type="SAM" id="MobiDB-lite"/>
    </source>
</evidence>
<feature type="region of interest" description="Disordered" evidence="1">
    <location>
        <begin position="176"/>
        <end position="200"/>
    </location>
</feature>
<sequence>MNDIQHEDGITIEHFEKSTTHTTNIEGDKIDSVEDYIAEDKQMEQNRQSSPFIENDADEDAQTVEEDEEVEDYVSHNYVRDSHNTKNDKQVFQEKMKNILQEMKVKEIIRDKNSGPNPKQSHPYTMNNRPLTAESMHQAYDQSGSDGYVKDEEEIVEEIQVEEVSDEVKTTMMRMDDRESSVQYEFEPEPENDTSVEPQPQLENDELQYEEQSSKNIIYRSEDSDTQSRLVYNQVPAMNSKTNDAVSFVQERVQTLKLDEEPQITVNYTEKYNHRPLPAFYNKTIANNIDKTAVNPSTSPALTVTQISSQNSSTSRSRPIRPIYQSSVTLSNQNHTTPNYSSNSVMHYPVRRAYSPREEPMSPTRNALHIGSQVISEQSGPSFTIFLRRPSSERHWGFSFHGGAEYGCPPFVNKVTSNGLANHAGLEVGDVIVSICNSLTVGKTYEQVKAEILRAGNELDLILIRRGVDLDKVAQVAPHIMTTSSFGHQSSFDSDSNSQKKLSTRSLTRGRLFRPIQTKSLRILEQQLSISESTGNPVVKPRQNAHEPRIITSPSYSSSFNKPYGQNVNSQGYTTDIQIKPQQIHHVTTPTTILHPTSNQIINPVQYNSYDYGRTMSNISPNQWVTTQPIRISNTMNTNNMNNINNRQSYQRTNNVNWVKAVPSNQYSQNDMYSQSTYTMNSYTEQRDSSSTRSVPIYPTSYSPYRYQQ</sequence>
<gene>
    <name evidence="3" type="ORF">EWB00_007212</name>
</gene>
<feature type="region of interest" description="Disordered" evidence="1">
    <location>
        <begin position="109"/>
        <end position="128"/>
    </location>
</feature>
<comment type="caution">
    <text evidence="3">The sequence shown here is derived from an EMBL/GenBank/DDBJ whole genome shotgun (WGS) entry which is preliminary data.</text>
</comment>
<name>A0A4Z2CVD6_SCHJA</name>
<feature type="region of interest" description="Disordered" evidence="1">
    <location>
        <begin position="681"/>
        <end position="709"/>
    </location>
</feature>
<evidence type="ECO:0000313" key="4">
    <source>
        <dbReference type="Proteomes" id="UP000311919"/>
    </source>
</evidence>
<feature type="domain" description="PDZ" evidence="2">
    <location>
        <begin position="384"/>
        <end position="467"/>
    </location>
</feature>
<dbReference type="STRING" id="6182.A0A4Z2CVD6"/>
<protein>
    <submittedName>
        <fullName evidence="3">PDZ and LIM domain Zasp</fullName>
    </submittedName>
</protein>
<feature type="compositionally biased region" description="Polar residues" evidence="1">
    <location>
        <begin position="114"/>
        <end position="128"/>
    </location>
</feature>
<reference evidence="3 4" key="1">
    <citation type="submission" date="2019-03" db="EMBL/GenBank/DDBJ databases">
        <title>An improved genome assembly of the fluke Schistosoma japonicum.</title>
        <authorList>
            <person name="Hu W."/>
            <person name="Luo F."/>
            <person name="Yin M."/>
            <person name="Mo X."/>
            <person name="Sun C."/>
            <person name="Wu Q."/>
            <person name="Zhu B."/>
            <person name="Xiang M."/>
            <person name="Wang J."/>
            <person name="Wang Y."/>
            <person name="Zhang T."/>
            <person name="Xu B."/>
            <person name="Zheng H."/>
            <person name="Feng Z."/>
        </authorList>
    </citation>
    <scope>NUCLEOTIDE SEQUENCE [LARGE SCALE GENOMIC DNA]</scope>
    <source>
        <strain evidence="3">HuSjv2</strain>
        <tissue evidence="3">Worms</tissue>
    </source>
</reference>
<dbReference type="OrthoDB" id="44841at2759"/>
<dbReference type="SMART" id="SM00228">
    <property type="entry name" value="PDZ"/>
    <property type="match status" value="1"/>
</dbReference>
<dbReference type="Proteomes" id="UP000311919">
    <property type="component" value="Unassembled WGS sequence"/>
</dbReference>
<feature type="compositionally biased region" description="Basic and acidic residues" evidence="1">
    <location>
        <begin position="26"/>
        <end position="44"/>
    </location>
</feature>
<proteinExistence type="predicted"/>
<dbReference type="SUPFAM" id="SSF50156">
    <property type="entry name" value="PDZ domain-like"/>
    <property type="match status" value="1"/>
</dbReference>
<dbReference type="AlphaFoldDB" id="A0A4Z2CVD6"/>
<evidence type="ECO:0000313" key="3">
    <source>
        <dbReference type="EMBL" id="TNN08187.1"/>
    </source>
</evidence>
<dbReference type="Pfam" id="PF00595">
    <property type="entry name" value="PDZ"/>
    <property type="match status" value="1"/>
</dbReference>
<accession>A0A4Z2CVD6</accession>
<dbReference type="PROSITE" id="PS50106">
    <property type="entry name" value="PDZ"/>
    <property type="match status" value="1"/>
</dbReference>
<dbReference type="Gene3D" id="2.30.42.10">
    <property type="match status" value="1"/>
</dbReference>
<feature type="region of interest" description="Disordered" evidence="1">
    <location>
        <begin position="1"/>
        <end position="67"/>
    </location>
</feature>
<feature type="region of interest" description="Disordered" evidence="1">
    <location>
        <begin position="485"/>
        <end position="506"/>
    </location>
</feature>
<dbReference type="EMBL" id="SKCS01000413">
    <property type="protein sequence ID" value="TNN08187.1"/>
    <property type="molecule type" value="Genomic_DNA"/>
</dbReference>
<keyword evidence="4" id="KW-1185">Reference proteome</keyword>